<dbReference type="Pfam" id="PF01182">
    <property type="entry name" value="Glucosamine_iso"/>
    <property type="match status" value="1"/>
</dbReference>
<evidence type="ECO:0000313" key="3">
    <source>
        <dbReference type="Proteomes" id="UP000192257"/>
    </source>
</evidence>
<gene>
    <name evidence="2" type="ORF">TM35_000084710</name>
</gene>
<comment type="caution">
    <text evidence="2">The sequence shown here is derived from an EMBL/GenBank/DDBJ whole genome shotgun (WGS) entry which is preliminary data.</text>
</comment>
<evidence type="ECO:0000313" key="2">
    <source>
        <dbReference type="EMBL" id="ORC90673.1"/>
    </source>
</evidence>
<dbReference type="VEuPathDB" id="TriTrypDB:TM35_000084710"/>
<dbReference type="InterPro" id="IPR006148">
    <property type="entry name" value="Glc/Gal-6P_isomerase"/>
</dbReference>
<keyword evidence="3" id="KW-1185">Reference proteome</keyword>
<dbReference type="Proteomes" id="UP000192257">
    <property type="component" value="Unassembled WGS sequence"/>
</dbReference>
<feature type="domain" description="Glucosamine/galactosamine-6-phosphate isomerase" evidence="1">
    <location>
        <begin position="49"/>
        <end position="103"/>
    </location>
</feature>
<dbReference type="STRING" id="67003.A0A1X0P1U0"/>
<dbReference type="GeneID" id="39984116"/>
<dbReference type="OrthoDB" id="432544at2759"/>
<sequence length="137" mass="15883">MILWYMLILVYPIRHRRRMPQMLLRWQMRMQSDSVPFFQWISCKKPVTQILIFDIILLGLGSDGHTASVFPGTEAAKEVHRAVTVSFPGPTMNPKVWRITLTPTTKSSETPVSRFLQDCKGRVMFLFKKEIAKDINS</sequence>
<dbReference type="Gene3D" id="3.40.50.1360">
    <property type="match status" value="1"/>
</dbReference>
<name>A0A1X0P1U0_9TRYP</name>
<accession>A0A1X0P1U0</accession>
<reference evidence="2 3" key="1">
    <citation type="submission" date="2017-03" db="EMBL/GenBank/DDBJ databases">
        <title>An alternative strategy for trypanosome survival in the mammalian bloodstream revealed through genome and transcriptome analysis of the ubiquitous bovine parasite Trypanosoma (Megatrypanum) theileri.</title>
        <authorList>
            <person name="Kelly S."/>
            <person name="Ivens A."/>
            <person name="Mott A."/>
            <person name="O'Neill E."/>
            <person name="Emms D."/>
            <person name="Macleod O."/>
            <person name="Voorheis P."/>
            <person name="Matthews J."/>
            <person name="Matthews K."/>
            <person name="Carrington M."/>
        </authorList>
    </citation>
    <scope>NUCLEOTIDE SEQUENCE [LARGE SCALE GENOMIC DNA]</scope>
    <source>
        <strain evidence="2">Edinburgh</strain>
    </source>
</reference>
<dbReference type="InterPro" id="IPR037171">
    <property type="entry name" value="NagB/RpiA_transferase-like"/>
</dbReference>
<dbReference type="RefSeq" id="XP_028884739.1">
    <property type="nucleotide sequence ID" value="XM_029024336.1"/>
</dbReference>
<evidence type="ECO:0000259" key="1">
    <source>
        <dbReference type="Pfam" id="PF01182"/>
    </source>
</evidence>
<dbReference type="AlphaFoldDB" id="A0A1X0P1U0"/>
<proteinExistence type="predicted"/>
<dbReference type="EMBL" id="NBCO01000008">
    <property type="protein sequence ID" value="ORC90673.1"/>
    <property type="molecule type" value="Genomic_DNA"/>
</dbReference>
<organism evidence="2 3">
    <name type="scientific">Trypanosoma theileri</name>
    <dbReference type="NCBI Taxonomy" id="67003"/>
    <lineage>
        <taxon>Eukaryota</taxon>
        <taxon>Discoba</taxon>
        <taxon>Euglenozoa</taxon>
        <taxon>Kinetoplastea</taxon>
        <taxon>Metakinetoplastina</taxon>
        <taxon>Trypanosomatida</taxon>
        <taxon>Trypanosomatidae</taxon>
        <taxon>Trypanosoma</taxon>
    </lineage>
</organism>
<dbReference type="SUPFAM" id="SSF100950">
    <property type="entry name" value="NagB/RpiA/CoA transferase-like"/>
    <property type="match status" value="1"/>
</dbReference>
<dbReference type="GO" id="GO:0005975">
    <property type="term" value="P:carbohydrate metabolic process"/>
    <property type="evidence" value="ECO:0007669"/>
    <property type="project" value="InterPro"/>
</dbReference>
<protein>
    <submittedName>
        <fullName evidence="2">6-phosphogluconolactonase</fullName>
    </submittedName>
</protein>